<accession>A0A1X6N7K0</accession>
<organism evidence="1 2">
    <name type="scientific">Postia placenta MAD-698-R-SB12</name>
    <dbReference type="NCBI Taxonomy" id="670580"/>
    <lineage>
        <taxon>Eukaryota</taxon>
        <taxon>Fungi</taxon>
        <taxon>Dikarya</taxon>
        <taxon>Basidiomycota</taxon>
        <taxon>Agaricomycotina</taxon>
        <taxon>Agaricomycetes</taxon>
        <taxon>Polyporales</taxon>
        <taxon>Adustoporiaceae</taxon>
        <taxon>Rhodonia</taxon>
    </lineage>
</organism>
<keyword evidence="2" id="KW-1185">Reference proteome</keyword>
<evidence type="ECO:0000313" key="1">
    <source>
        <dbReference type="EMBL" id="OSX64608.1"/>
    </source>
</evidence>
<dbReference type="GeneID" id="36327519"/>
<feature type="non-terminal residue" evidence="1">
    <location>
        <position position="1"/>
    </location>
</feature>
<dbReference type="AlphaFoldDB" id="A0A1X6N7K0"/>
<sequence length="252" mass="27984">MSEITSLPAVDYPDQPRFYAASSSPDVCSSPSQEHWGSECSAAAEWTDLAQHSLSIHPPLQPEMLSTYSALEDVGKYINTVHSCEEQADSEALPYGSTDLDRQDEVALPLSRVPYSNGIGAPRFEETVHFRVEHFDYVRFGKHLEQDIGNMSDSDMLPWGNAETHKPSVLIPWVEGSPKQFNIPRNITKEGLSRKANEWVKDSVATTRPTKSGWKLGDGPITIDDIGMRSLRYVSQGSIELELVFLGQVSLC</sequence>
<proteinExistence type="predicted"/>
<dbReference type="EMBL" id="KZ110593">
    <property type="protein sequence ID" value="OSX64608.1"/>
    <property type="molecule type" value="Genomic_DNA"/>
</dbReference>
<gene>
    <name evidence="1" type="ORF">POSPLADRAFT_1073129</name>
</gene>
<evidence type="ECO:0000313" key="2">
    <source>
        <dbReference type="Proteomes" id="UP000194127"/>
    </source>
</evidence>
<protein>
    <submittedName>
        <fullName evidence="1">Uncharacterized protein</fullName>
    </submittedName>
</protein>
<dbReference type="RefSeq" id="XP_024341402.1">
    <property type="nucleotide sequence ID" value="XM_024482570.1"/>
</dbReference>
<dbReference type="Proteomes" id="UP000194127">
    <property type="component" value="Unassembled WGS sequence"/>
</dbReference>
<reference evidence="1 2" key="1">
    <citation type="submission" date="2017-04" db="EMBL/GenBank/DDBJ databases">
        <title>Genome Sequence of the Model Brown-Rot Fungus Postia placenta SB12.</title>
        <authorList>
            <consortium name="DOE Joint Genome Institute"/>
            <person name="Gaskell J."/>
            <person name="Kersten P."/>
            <person name="Larrondo L.F."/>
            <person name="Canessa P."/>
            <person name="Martinez D."/>
            <person name="Hibbett D."/>
            <person name="Schmoll M."/>
            <person name="Kubicek C.P."/>
            <person name="Martinez A.T."/>
            <person name="Yadav J."/>
            <person name="Master E."/>
            <person name="Magnuson J.K."/>
            <person name="James T."/>
            <person name="Yaver D."/>
            <person name="Berka R."/>
            <person name="Labutti K."/>
            <person name="Lipzen A."/>
            <person name="Aerts A."/>
            <person name="Barry K."/>
            <person name="Henrissat B."/>
            <person name="Blanchette R."/>
            <person name="Grigoriev I."/>
            <person name="Cullen D."/>
        </authorList>
    </citation>
    <scope>NUCLEOTIDE SEQUENCE [LARGE SCALE GENOMIC DNA]</scope>
    <source>
        <strain evidence="1 2">MAD-698-R-SB12</strain>
    </source>
</reference>
<name>A0A1X6N7K0_9APHY</name>